<gene>
    <name evidence="3" type="primary">LOC104748939</name>
</gene>
<reference evidence="2" key="1">
    <citation type="journal article" date="2014" name="Nat. Commun.">
        <title>The emerging biofuel crop Camelina sativa retains a highly undifferentiated hexaploid genome structure.</title>
        <authorList>
            <person name="Kagale S."/>
            <person name="Koh C."/>
            <person name="Nixon J."/>
            <person name="Bollina V."/>
            <person name="Clarke W.E."/>
            <person name="Tuteja R."/>
            <person name="Spillane C."/>
            <person name="Robinson S.J."/>
            <person name="Links M.G."/>
            <person name="Clarke C."/>
            <person name="Higgins E.E."/>
            <person name="Huebert T."/>
            <person name="Sharpe A.G."/>
            <person name="Parkin I.A."/>
        </authorList>
    </citation>
    <scope>NUCLEOTIDE SEQUENCE [LARGE SCALE GENOMIC DNA]</scope>
    <source>
        <strain evidence="2">cv. DH55</strain>
    </source>
</reference>
<feature type="region of interest" description="Disordered" evidence="1">
    <location>
        <begin position="1"/>
        <end position="118"/>
    </location>
</feature>
<evidence type="ECO:0000256" key="1">
    <source>
        <dbReference type="SAM" id="MobiDB-lite"/>
    </source>
</evidence>
<dbReference type="RefSeq" id="XP_019092400.1">
    <property type="nucleotide sequence ID" value="XM_019236855.1"/>
</dbReference>
<feature type="compositionally biased region" description="Basic and acidic residues" evidence="1">
    <location>
        <begin position="59"/>
        <end position="73"/>
    </location>
</feature>
<reference evidence="3" key="2">
    <citation type="submission" date="2025-08" db="UniProtKB">
        <authorList>
            <consortium name="RefSeq"/>
        </authorList>
    </citation>
    <scope>IDENTIFICATION</scope>
    <source>
        <tissue evidence="3">Leaf</tissue>
    </source>
</reference>
<name>A0ABM1R062_CAMSA</name>
<evidence type="ECO:0000313" key="3">
    <source>
        <dbReference type="RefSeq" id="XP_019092400.1"/>
    </source>
</evidence>
<accession>A0ABM1R062</accession>
<protein>
    <submittedName>
        <fullName evidence="3">DEMETER-like protein 3</fullName>
    </submittedName>
</protein>
<organism evidence="2 3">
    <name type="scientific">Camelina sativa</name>
    <name type="common">False flax</name>
    <name type="synonym">Myagrum sativum</name>
    <dbReference type="NCBI Taxonomy" id="90675"/>
    <lineage>
        <taxon>Eukaryota</taxon>
        <taxon>Viridiplantae</taxon>
        <taxon>Streptophyta</taxon>
        <taxon>Embryophyta</taxon>
        <taxon>Tracheophyta</taxon>
        <taxon>Spermatophyta</taxon>
        <taxon>Magnoliopsida</taxon>
        <taxon>eudicotyledons</taxon>
        <taxon>Gunneridae</taxon>
        <taxon>Pentapetalae</taxon>
        <taxon>rosids</taxon>
        <taxon>malvids</taxon>
        <taxon>Brassicales</taxon>
        <taxon>Brassicaceae</taxon>
        <taxon>Camelineae</taxon>
        <taxon>Camelina</taxon>
    </lineage>
</organism>
<keyword evidence="2" id="KW-1185">Reference proteome</keyword>
<evidence type="ECO:0000313" key="2">
    <source>
        <dbReference type="Proteomes" id="UP000694864"/>
    </source>
</evidence>
<dbReference type="GeneID" id="104748939"/>
<sequence length="247" mass="28754">MRYHRPRIMEEGKKPRDPTTTRLRTISKKGKKKEYNKDSEDDEVIIPEPPTPQKQQSRSKTEKPKRRNVDRLRTPISKKGKKKDNSSNASEDDEVIIAEPPTPQKQQSRSKTEKKPTRNVARALNFNLLSCLELDRICGPTFPKGRKRMTPARRSDFHCLISPYSFPLPIWKKQSTRSNRKKNLVRWFGIALSLELQEQEKTLPLVDRHLSQADVPLHIEDTTNYVAPKMDYAFNNRTKDIVEPLIT</sequence>
<dbReference type="Proteomes" id="UP000694864">
    <property type="component" value="Chromosome 15"/>
</dbReference>
<proteinExistence type="predicted"/>
<feature type="compositionally biased region" description="Basic and acidic residues" evidence="1">
    <location>
        <begin position="7"/>
        <end position="19"/>
    </location>
</feature>